<dbReference type="Pfam" id="PF13855">
    <property type="entry name" value="LRR_8"/>
    <property type="match status" value="1"/>
</dbReference>
<dbReference type="OrthoDB" id="1728874at2759"/>
<evidence type="ECO:0000256" key="2">
    <source>
        <dbReference type="ARBA" id="ARBA00022729"/>
    </source>
</evidence>
<keyword evidence="3" id="KW-0677">Repeat</keyword>
<evidence type="ECO:0000256" key="3">
    <source>
        <dbReference type="ARBA" id="ARBA00022737"/>
    </source>
</evidence>
<dbReference type="InterPro" id="IPR032675">
    <property type="entry name" value="LRR_dom_sf"/>
</dbReference>
<dbReference type="AlphaFoldDB" id="A0A177AW51"/>
<dbReference type="SMART" id="SM00369">
    <property type="entry name" value="LRR_TYP"/>
    <property type="match status" value="3"/>
</dbReference>
<keyword evidence="5" id="KW-1185">Reference proteome</keyword>
<keyword evidence="2" id="KW-0732">Signal</keyword>
<dbReference type="EMBL" id="LWCA01001003">
    <property type="protein sequence ID" value="OAF66209.1"/>
    <property type="molecule type" value="Genomic_DNA"/>
</dbReference>
<dbReference type="PANTHER" id="PTHR24373">
    <property type="entry name" value="SLIT RELATED LEUCINE-RICH REPEAT NEURONAL PROTEIN"/>
    <property type="match status" value="1"/>
</dbReference>
<evidence type="ECO:0000313" key="5">
    <source>
        <dbReference type="Proteomes" id="UP000078046"/>
    </source>
</evidence>
<dbReference type="GO" id="GO:0031012">
    <property type="term" value="C:extracellular matrix"/>
    <property type="evidence" value="ECO:0007669"/>
    <property type="project" value="TreeGrafter"/>
</dbReference>
<reference evidence="4 5" key="1">
    <citation type="submission" date="2016-04" db="EMBL/GenBank/DDBJ databases">
        <title>The genome of Intoshia linei affirms orthonectids as highly simplified spiralians.</title>
        <authorList>
            <person name="Mikhailov K.V."/>
            <person name="Slusarev G.S."/>
            <person name="Nikitin M.A."/>
            <person name="Logacheva M.D."/>
            <person name="Penin A."/>
            <person name="Aleoshin V."/>
            <person name="Panchin Y.V."/>
        </authorList>
    </citation>
    <scope>NUCLEOTIDE SEQUENCE [LARGE SCALE GENOMIC DNA]</scope>
    <source>
        <strain evidence="4">Intl2013</strain>
        <tissue evidence="4">Whole animal</tissue>
    </source>
</reference>
<name>A0A177AW51_9BILA</name>
<evidence type="ECO:0000313" key="4">
    <source>
        <dbReference type="EMBL" id="OAF66209.1"/>
    </source>
</evidence>
<accession>A0A177AW51</accession>
<dbReference type="PANTHER" id="PTHR24373:SF370">
    <property type="entry name" value="FISH-LIPS, ISOFORM E"/>
    <property type="match status" value="1"/>
</dbReference>
<dbReference type="InterPro" id="IPR050328">
    <property type="entry name" value="Dev_Immune_Receptor"/>
</dbReference>
<dbReference type="InterPro" id="IPR003591">
    <property type="entry name" value="Leu-rich_rpt_typical-subtyp"/>
</dbReference>
<sequence>MRLFRQMGQNESKTRLQIENGIRTGRVNCANKRLRQIPPIVIESANRIVSIDLCNNNIKRVDELVHFVKVNIVDICENDIDELPEKIDKMNLIKKFLCDNNKLSKLPTSFCNLDNLTHLTLNNNIFDKIPIALNNLEILGYLSLNNNNIRSMGNYISLPQLYELSLQNNKIRKIPDWLCDLKRLKNLRLDHNRITETSISPKVFKDSNISLLSLEGNLKLNEKELHHIDGYDEVFKIFQD</sequence>
<dbReference type="InterPro" id="IPR001611">
    <property type="entry name" value="Leu-rich_rpt"/>
</dbReference>
<keyword evidence="1" id="KW-0433">Leucine-rich repeat</keyword>
<protein>
    <submittedName>
        <fullName evidence="4">Leucine-rich repeat-containing protein 57</fullName>
    </submittedName>
</protein>
<evidence type="ECO:0000256" key="1">
    <source>
        <dbReference type="ARBA" id="ARBA00022614"/>
    </source>
</evidence>
<dbReference type="PROSITE" id="PS51450">
    <property type="entry name" value="LRR"/>
    <property type="match status" value="2"/>
</dbReference>
<proteinExistence type="predicted"/>
<dbReference type="GO" id="GO:0005615">
    <property type="term" value="C:extracellular space"/>
    <property type="evidence" value="ECO:0007669"/>
    <property type="project" value="TreeGrafter"/>
</dbReference>
<dbReference type="Proteomes" id="UP000078046">
    <property type="component" value="Unassembled WGS sequence"/>
</dbReference>
<organism evidence="4 5">
    <name type="scientific">Intoshia linei</name>
    <dbReference type="NCBI Taxonomy" id="1819745"/>
    <lineage>
        <taxon>Eukaryota</taxon>
        <taxon>Metazoa</taxon>
        <taxon>Spiralia</taxon>
        <taxon>Lophotrochozoa</taxon>
        <taxon>Mesozoa</taxon>
        <taxon>Orthonectida</taxon>
        <taxon>Rhopaluridae</taxon>
        <taxon>Intoshia</taxon>
    </lineage>
</organism>
<dbReference type="SUPFAM" id="SSF52058">
    <property type="entry name" value="L domain-like"/>
    <property type="match status" value="1"/>
</dbReference>
<dbReference type="Gene3D" id="3.80.10.10">
    <property type="entry name" value="Ribonuclease Inhibitor"/>
    <property type="match status" value="1"/>
</dbReference>
<comment type="caution">
    <text evidence="4">The sequence shown here is derived from an EMBL/GenBank/DDBJ whole genome shotgun (WGS) entry which is preliminary data.</text>
</comment>
<gene>
    <name evidence="4" type="ORF">A3Q56_06068</name>
</gene>